<dbReference type="STRING" id="46224.B4102_0359"/>
<dbReference type="InterPro" id="IPR038728">
    <property type="entry name" value="YkvI-like"/>
</dbReference>
<keyword evidence="3" id="KW-1185">Reference proteome</keyword>
<dbReference type="PATRIC" id="fig|46224.3.peg.1228"/>
<proteinExistence type="predicted"/>
<name>A0A150LD60_9BACI</name>
<dbReference type="Proteomes" id="UP000075666">
    <property type="component" value="Unassembled WGS sequence"/>
</dbReference>
<feature type="transmembrane region" description="Helical" evidence="1">
    <location>
        <begin position="219"/>
        <end position="240"/>
    </location>
</feature>
<sequence>MKKWVGACQIAAVYVGTVIGAGFATGREIVVFFTKYGFIGILSILMAGYLFIVLGSKIMVKAIDLKAHSYEIFNQYVFGKSIAKLMNIFMLFMLLGVCGVMFSGAGSVFEDHLGIDKNIGIFLTIGLTILIMIIGTKGVFAVNSFVVPMMVLFNFIIMTQSLVAPNFADTFFHIPEIDNGWKFFFSPFSYAALNLTLAQAVLVPIAYEVNDKEIVKWGGVIGGVLLTLILISSHITLIMLPNVTEYDIPMAIIVQNMFSSIYFIYVAIIYGEIFTSIIGNIYGLGKQLRRYLSLKMFWIYIMIIAVVTLISKINYGTLLSFLYPLFGYISLLFIILLWLKKDKIDLKK</sequence>
<dbReference type="OrthoDB" id="4424890at2"/>
<dbReference type="PANTHER" id="PTHR37814:SF1">
    <property type="entry name" value="MEMBRANE PROTEIN"/>
    <property type="match status" value="1"/>
</dbReference>
<feature type="transmembrane region" description="Helical" evidence="1">
    <location>
        <begin position="36"/>
        <end position="56"/>
    </location>
</feature>
<feature type="transmembrane region" description="Helical" evidence="1">
    <location>
        <begin position="260"/>
        <end position="285"/>
    </location>
</feature>
<dbReference type="EMBL" id="LQYN01000016">
    <property type="protein sequence ID" value="KYD10175.1"/>
    <property type="molecule type" value="Genomic_DNA"/>
</dbReference>
<comment type="caution">
    <text evidence="2">The sequence shown here is derived from an EMBL/GenBank/DDBJ whole genome shotgun (WGS) entry which is preliminary data.</text>
</comment>
<dbReference type="InterPro" id="IPR001734">
    <property type="entry name" value="Na/solute_symporter"/>
</dbReference>
<keyword evidence="1" id="KW-0472">Membrane</keyword>
<feature type="transmembrane region" description="Helical" evidence="1">
    <location>
        <begin position="149"/>
        <end position="168"/>
    </location>
</feature>
<evidence type="ECO:0000313" key="3">
    <source>
        <dbReference type="Proteomes" id="UP000075666"/>
    </source>
</evidence>
<evidence type="ECO:0008006" key="4">
    <source>
        <dbReference type="Google" id="ProtNLM"/>
    </source>
</evidence>
<reference evidence="2 3" key="1">
    <citation type="submission" date="2016-01" db="EMBL/GenBank/DDBJ databases">
        <title>Genome Sequences of Twelve Sporeforming Bacillus Species Isolated from Foods.</title>
        <authorList>
            <person name="Berendsen E.M."/>
            <person name="Wells-Bennik M.H."/>
            <person name="Krawcyk A.O."/>
            <person name="De Jong A."/>
            <person name="Holsappel S."/>
            <person name="Eijlander R.T."/>
            <person name="Kuipers O.P."/>
        </authorList>
    </citation>
    <scope>NUCLEOTIDE SEQUENCE [LARGE SCALE GENOMIC DNA]</scope>
    <source>
        <strain evidence="2 3">B4102</strain>
    </source>
</reference>
<feature type="transmembrane region" description="Helical" evidence="1">
    <location>
        <begin position="297"/>
        <end position="315"/>
    </location>
</feature>
<dbReference type="RefSeq" id="WP_066227856.1">
    <property type="nucleotide sequence ID" value="NZ_JALKTV010000016.1"/>
</dbReference>
<feature type="transmembrane region" description="Helical" evidence="1">
    <location>
        <begin position="121"/>
        <end position="142"/>
    </location>
</feature>
<dbReference type="GO" id="GO:0022857">
    <property type="term" value="F:transmembrane transporter activity"/>
    <property type="evidence" value="ECO:0007669"/>
    <property type="project" value="InterPro"/>
</dbReference>
<dbReference type="PROSITE" id="PS50283">
    <property type="entry name" value="NA_SOLUT_SYMP_3"/>
    <property type="match status" value="1"/>
</dbReference>
<protein>
    <recommendedName>
        <fullName evidence="4">Membrane protein YkvI</fullName>
    </recommendedName>
</protein>
<keyword evidence="1" id="KW-1133">Transmembrane helix</keyword>
<feature type="transmembrane region" description="Helical" evidence="1">
    <location>
        <begin position="188"/>
        <end position="207"/>
    </location>
</feature>
<feature type="transmembrane region" description="Helical" evidence="1">
    <location>
        <begin position="88"/>
        <end position="109"/>
    </location>
</feature>
<dbReference type="PANTHER" id="PTHR37814">
    <property type="entry name" value="CONSERVED MEMBRANE PROTEIN"/>
    <property type="match status" value="1"/>
</dbReference>
<accession>A0A150LD60</accession>
<organism evidence="2 3">
    <name type="scientific">Heyndrickxia sporothermodurans</name>
    <dbReference type="NCBI Taxonomy" id="46224"/>
    <lineage>
        <taxon>Bacteria</taxon>
        <taxon>Bacillati</taxon>
        <taxon>Bacillota</taxon>
        <taxon>Bacilli</taxon>
        <taxon>Bacillales</taxon>
        <taxon>Bacillaceae</taxon>
        <taxon>Heyndrickxia</taxon>
    </lineage>
</organism>
<evidence type="ECO:0000256" key="1">
    <source>
        <dbReference type="SAM" id="Phobius"/>
    </source>
</evidence>
<feature type="transmembrane region" description="Helical" evidence="1">
    <location>
        <begin position="321"/>
        <end position="339"/>
    </location>
</feature>
<dbReference type="GO" id="GO:0016020">
    <property type="term" value="C:membrane"/>
    <property type="evidence" value="ECO:0007669"/>
    <property type="project" value="InterPro"/>
</dbReference>
<gene>
    <name evidence="2" type="ORF">B4102_0359</name>
</gene>
<evidence type="ECO:0000313" key="2">
    <source>
        <dbReference type="EMBL" id="KYD10175.1"/>
    </source>
</evidence>
<keyword evidence="1" id="KW-0812">Transmembrane</keyword>
<dbReference type="AlphaFoldDB" id="A0A150LD60"/>